<evidence type="ECO:0000313" key="2">
    <source>
        <dbReference type="EMBL" id="KAK3047057.1"/>
    </source>
</evidence>
<dbReference type="SUPFAM" id="SSF53474">
    <property type="entry name" value="alpha/beta-Hydrolases"/>
    <property type="match status" value="1"/>
</dbReference>
<evidence type="ECO:0000313" key="3">
    <source>
        <dbReference type="Proteomes" id="UP001271007"/>
    </source>
</evidence>
<dbReference type="InterPro" id="IPR002925">
    <property type="entry name" value="Dienelactn_hydro"/>
</dbReference>
<dbReference type="GO" id="GO:0016787">
    <property type="term" value="F:hydrolase activity"/>
    <property type="evidence" value="ECO:0007669"/>
    <property type="project" value="InterPro"/>
</dbReference>
<protein>
    <recommendedName>
        <fullName evidence="1">Dienelactone hydrolase domain-containing protein</fullName>
    </recommendedName>
</protein>
<dbReference type="PANTHER" id="PTHR17630">
    <property type="entry name" value="DIENELACTONE HYDROLASE"/>
    <property type="match status" value="1"/>
</dbReference>
<keyword evidence="3" id="KW-1185">Reference proteome</keyword>
<proteinExistence type="predicted"/>
<dbReference type="PANTHER" id="PTHR17630:SF55">
    <property type="entry name" value="DIENELACTONE HYDROLASE FAMILY PROTEIN (AFU_ORTHOLOGUE AFUA_1G01900)"/>
    <property type="match status" value="1"/>
</dbReference>
<evidence type="ECO:0000259" key="1">
    <source>
        <dbReference type="Pfam" id="PF01738"/>
    </source>
</evidence>
<dbReference type="EMBL" id="JAWDJX010000069">
    <property type="protein sequence ID" value="KAK3047057.1"/>
    <property type="molecule type" value="Genomic_DNA"/>
</dbReference>
<reference evidence="2" key="1">
    <citation type="submission" date="2023-04" db="EMBL/GenBank/DDBJ databases">
        <title>Black Yeasts Isolated from many extreme environments.</title>
        <authorList>
            <person name="Coleine C."/>
            <person name="Stajich J.E."/>
            <person name="Selbmann L."/>
        </authorList>
    </citation>
    <scope>NUCLEOTIDE SEQUENCE</scope>
    <source>
        <strain evidence="2">CCFEE 5312</strain>
    </source>
</reference>
<accession>A0AAJ0GA94</accession>
<gene>
    <name evidence="2" type="ORF">LTR09_011482</name>
</gene>
<sequence length="287" mass="31920">MSARAGQDWDFQETLSPESYINHLKLESYDQHPATMNECCTTGFLWNGTPAGRIDKLLDKPAYIAGDNSKRAILLVHDVFGWSLNNTRLLADHYAKEVGATVYLPDFFEGWSAKEGDAEMEVKDGKVTMITNPDVDWAGFFAKNGPDVRTPEVIACARKLGEDYEFVGAVGFCWGGAVGFKLASEDNAGLLDCVTTAHPGKPSEEDVRNLSIPVQIIAPEFDPTFDQESKDLCLREIPKLGIEFVYNYFPGDVHGFCTKADMSSEKQKRSLERAKNAVVYWFLTHTA</sequence>
<dbReference type="Proteomes" id="UP001271007">
    <property type="component" value="Unassembled WGS sequence"/>
</dbReference>
<dbReference type="Pfam" id="PF01738">
    <property type="entry name" value="DLH"/>
    <property type="match status" value="1"/>
</dbReference>
<dbReference type="InterPro" id="IPR029058">
    <property type="entry name" value="AB_hydrolase_fold"/>
</dbReference>
<name>A0AAJ0GA94_9PEZI</name>
<dbReference type="Gene3D" id="3.40.50.1820">
    <property type="entry name" value="alpha/beta hydrolase"/>
    <property type="match status" value="1"/>
</dbReference>
<organism evidence="2 3">
    <name type="scientific">Extremus antarcticus</name>
    <dbReference type="NCBI Taxonomy" id="702011"/>
    <lineage>
        <taxon>Eukaryota</taxon>
        <taxon>Fungi</taxon>
        <taxon>Dikarya</taxon>
        <taxon>Ascomycota</taxon>
        <taxon>Pezizomycotina</taxon>
        <taxon>Dothideomycetes</taxon>
        <taxon>Dothideomycetidae</taxon>
        <taxon>Mycosphaerellales</taxon>
        <taxon>Extremaceae</taxon>
        <taxon>Extremus</taxon>
    </lineage>
</organism>
<dbReference type="AlphaFoldDB" id="A0AAJ0GA94"/>
<feature type="domain" description="Dienelactone hydrolase" evidence="1">
    <location>
        <begin position="62"/>
        <end position="284"/>
    </location>
</feature>
<comment type="caution">
    <text evidence="2">The sequence shown here is derived from an EMBL/GenBank/DDBJ whole genome shotgun (WGS) entry which is preliminary data.</text>
</comment>